<dbReference type="PROSITE" id="PS51375">
    <property type="entry name" value="PPR"/>
    <property type="match status" value="4"/>
</dbReference>
<comment type="similarity">
    <text evidence="1">Belongs to the CCM1 family.</text>
</comment>
<organism evidence="7 8">
    <name type="scientific">Polyplosphaeria fusca</name>
    <dbReference type="NCBI Taxonomy" id="682080"/>
    <lineage>
        <taxon>Eukaryota</taxon>
        <taxon>Fungi</taxon>
        <taxon>Dikarya</taxon>
        <taxon>Ascomycota</taxon>
        <taxon>Pezizomycotina</taxon>
        <taxon>Dothideomycetes</taxon>
        <taxon>Pleosporomycetidae</taxon>
        <taxon>Pleosporales</taxon>
        <taxon>Tetraplosphaeriaceae</taxon>
        <taxon>Polyplosphaeria</taxon>
    </lineage>
</organism>
<keyword evidence="2" id="KW-0677">Repeat</keyword>
<gene>
    <name evidence="7" type="ORF">EJ04DRAFT_482169</name>
</gene>
<evidence type="ECO:0008006" key="9">
    <source>
        <dbReference type="Google" id="ProtNLM"/>
    </source>
</evidence>
<evidence type="ECO:0000256" key="2">
    <source>
        <dbReference type="ARBA" id="ARBA00022737"/>
    </source>
</evidence>
<proteinExistence type="inferred from homology"/>
<dbReference type="OrthoDB" id="185373at2759"/>
<evidence type="ECO:0000256" key="1">
    <source>
        <dbReference type="ARBA" id="ARBA00006192"/>
    </source>
</evidence>
<evidence type="ECO:0000256" key="5">
    <source>
        <dbReference type="PROSITE-ProRule" id="PRU00708"/>
    </source>
</evidence>
<dbReference type="AlphaFoldDB" id="A0A9P4RCC3"/>
<protein>
    <recommendedName>
        <fullName evidence="9">Pentatricopeptide repeat-containing protein</fullName>
    </recommendedName>
</protein>
<dbReference type="NCBIfam" id="TIGR00756">
    <property type="entry name" value="PPR"/>
    <property type="match status" value="2"/>
</dbReference>
<dbReference type="Gene3D" id="1.25.40.10">
    <property type="entry name" value="Tetratricopeptide repeat domain"/>
    <property type="match status" value="3"/>
</dbReference>
<keyword evidence="8" id="KW-1185">Reference proteome</keyword>
<feature type="region of interest" description="Disordered" evidence="6">
    <location>
        <begin position="897"/>
        <end position="919"/>
    </location>
</feature>
<dbReference type="InterPro" id="IPR011990">
    <property type="entry name" value="TPR-like_helical_dom_sf"/>
</dbReference>
<reference evidence="7" key="1">
    <citation type="journal article" date="2020" name="Stud. Mycol.">
        <title>101 Dothideomycetes genomes: a test case for predicting lifestyles and emergence of pathogens.</title>
        <authorList>
            <person name="Haridas S."/>
            <person name="Albert R."/>
            <person name="Binder M."/>
            <person name="Bloem J."/>
            <person name="Labutti K."/>
            <person name="Salamov A."/>
            <person name="Andreopoulos B."/>
            <person name="Baker S."/>
            <person name="Barry K."/>
            <person name="Bills G."/>
            <person name="Bluhm B."/>
            <person name="Cannon C."/>
            <person name="Castanera R."/>
            <person name="Culley D."/>
            <person name="Daum C."/>
            <person name="Ezra D."/>
            <person name="Gonzalez J."/>
            <person name="Henrissat B."/>
            <person name="Kuo A."/>
            <person name="Liang C."/>
            <person name="Lipzen A."/>
            <person name="Lutzoni F."/>
            <person name="Magnuson J."/>
            <person name="Mondo S."/>
            <person name="Nolan M."/>
            <person name="Ohm R."/>
            <person name="Pangilinan J."/>
            <person name="Park H.-J."/>
            <person name="Ramirez L."/>
            <person name="Alfaro M."/>
            <person name="Sun H."/>
            <person name="Tritt A."/>
            <person name="Yoshinaga Y."/>
            <person name="Zwiers L.-H."/>
            <person name="Turgeon B."/>
            <person name="Goodwin S."/>
            <person name="Spatafora J."/>
            <person name="Crous P."/>
            <person name="Grigoriev I."/>
        </authorList>
    </citation>
    <scope>NUCLEOTIDE SEQUENCE</scope>
    <source>
        <strain evidence="7">CBS 125425</strain>
    </source>
</reference>
<comment type="caution">
    <text evidence="7">The sequence shown here is derived from an EMBL/GenBank/DDBJ whole genome shotgun (WGS) entry which is preliminary data.</text>
</comment>
<evidence type="ECO:0000313" key="8">
    <source>
        <dbReference type="Proteomes" id="UP000799444"/>
    </source>
</evidence>
<feature type="repeat" description="PPR" evidence="5">
    <location>
        <begin position="495"/>
        <end position="529"/>
    </location>
</feature>
<feature type="region of interest" description="Disordered" evidence="6">
    <location>
        <begin position="35"/>
        <end position="112"/>
    </location>
</feature>
<feature type="repeat" description="PPR" evidence="5">
    <location>
        <begin position="460"/>
        <end position="494"/>
    </location>
</feature>
<dbReference type="PANTHER" id="PTHR47447:SF23">
    <property type="entry name" value="PENTACOTRIPEPTIDE-REPEAT REGION OF PRORP DOMAIN-CONTAINING PROTEIN"/>
    <property type="match status" value="1"/>
</dbReference>
<name>A0A9P4RCC3_9PLEO</name>
<evidence type="ECO:0000256" key="4">
    <source>
        <dbReference type="ARBA" id="ARBA00044511"/>
    </source>
</evidence>
<evidence type="ECO:0000256" key="3">
    <source>
        <dbReference type="ARBA" id="ARBA00044493"/>
    </source>
</evidence>
<dbReference type="EMBL" id="ML996099">
    <property type="protein sequence ID" value="KAF2740842.1"/>
    <property type="molecule type" value="Genomic_DNA"/>
</dbReference>
<feature type="compositionally biased region" description="Basic and acidic residues" evidence="6">
    <location>
        <begin position="35"/>
        <end position="60"/>
    </location>
</feature>
<dbReference type="Proteomes" id="UP000799444">
    <property type="component" value="Unassembled WGS sequence"/>
</dbReference>
<comment type="subunit">
    <text evidence="4">Binds to mitochondrial small subunit 15S rRNA.</text>
</comment>
<feature type="region of interest" description="Disordered" evidence="6">
    <location>
        <begin position="568"/>
        <end position="588"/>
    </location>
</feature>
<feature type="repeat" description="PPR" evidence="5">
    <location>
        <begin position="636"/>
        <end position="670"/>
    </location>
</feature>
<dbReference type="PANTHER" id="PTHR47447">
    <property type="entry name" value="OS03G0856100 PROTEIN"/>
    <property type="match status" value="1"/>
</dbReference>
<feature type="compositionally biased region" description="Polar residues" evidence="6">
    <location>
        <begin position="62"/>
        <end position="71"/>
    </location>
</feature>
<sequence length="919" mass="102865">MNVHVCRQCRHRLLQRIPRPSGYWQPRATFISLRTERPASRPDANARAHEPSGADSEEHNAGASSPASTIENTEHPIQASRPGRYSKYAENAPRTEPVEQRLDPPGEVMGDWNISSMIEPRKPYRKRFGKSASDVGTIHSFLTARQLDAAWSLFDETFTAKDCKALVDPAYNDLPFLSGGKIFTDMIHLTTAAFGKGFPGPSPTVALFKFERLGVSVHVHWRNTISRLTNQLLYHQLNAEQERAERILSELLSVWKLLFQCKGRSADEEILTQINENWSTLQVAENQPHADRNRDIPTRLFHHHPKLAADPLLGFSATYIFTLLADKNPDGLKFSDALRQQNMPFYHMMAGLLFGADYRAVLKAATNPKNARFAELPERFRHSVEARIRAAPSEAAAHIAPELADPSLSEADAAIAREQFFLKRIERAISRDSRNTLDEIWQQVVRAYTHSNPKLGVAIPHYIYNLFIEGYMATYKSDRALEVWNHMVAHGIVPHIKTWTAMLNGCHRARDVQGLQGTWVRMRRAGILPDNHAWTTYIHSLISLNRVPDAFAAMDAMGNAWLAAEQAVEDPRSGSARTKNSPVKQRANKYEKPSIEVINGAITALSGLRSIKNLKNKAEQVQKILQWAGNFDLKADATTYNTLVKLYLSGGDHQTTFRILSQMESEGIQPDVATYTMLLRAAFDNEQFSHLSSSDQSTTLINLLNRLESGGLKLNVHMYSSIIDRLLKQYANYEAVRAVVDHMIARKMTPTSYIYVSLLTDYFQQDPPNIAAVDTLWDQMMGHPWLRDMDKYLYDRVIEGYAKADEVGKATAVLTTMSKLGKPPGWHALTALVRALVRAEEWERARAIVRDVQHGVGVASASITGGRDGVNEFKGMAWHLGLTVLKDPSEPGVVEGTVEGEADGLGMPEGQRVQLGSTG</sequence>
<dbReference type="InterPro" id="IPR002885">
    <property type="entry name" value="PPR_rpt"/>
</dbReference>
<evidence type="ECO:0000256" key="6">
    <source>
        <dbReference type="SAM" id="MobiDB-lite"/>
    </source>
</evidence>
<evidence type="ECO:0000313" key="7">
    <source>
        <dbReference type="EMBL" id="KAF2740842.1"/>
    </source>
</evidence>
<feature type="repeat" description="PPR" evidence="5">
    <location>
        <begin position="790"/>
        <end position="824"/>
    </location>
</feature>
<accession>A0A9P4RCC3</accession>
<dbReference type="Pfam" id="PF13812">
    <property type="entry name" value="PPR_3"/>
    <property type="match status" value="1"/>
</dbReference>
<comment type="function">
    <text evidence="3">Regulates mitochondrial small subunit maturation by controlling 15S rRNA 5'-end processing. Localizes to the 5' precursor of the 15S rRNA in a position that is subsequently occupied by mS47 in the mature yeast mtSSU. Uses structure and sequence-specific RNA recognition, binding to a single-stranded region of the precursor and specifically recognizing bases -6 to -1. The exchange of Ccm1 for mS47 is coupled to the irreversible removal of precursor rRNA that is accompanied by conformational changes of the mitoribosomal proteins uS5m and mS26. These conformational changes signal completion of 5'-end rRNA processing through protection of the mature 5'-end of the 15S rRNA and stabilization of mS47. The removal of the 5' precursor together with the dissociation of Ccm1 may be catalyzed by the 5'-3' exoribonuclease Pet127. Involved in the specific removal of group I introns in mitochondrial encoded transcripts.</text>
</comment>
<dbReference type="Pfam" id="PF13041">
    <property type="entry name" value="PPR_2"/>
    <property type="match status" value="2"/>
</dbReference>